<accession>A0ACB7Z0Q9</accession>
<sequence length="294" mass="32193">MLKNRSSGGGGGEIVQVQGGHILRSTGRKDRHSKVFTAKGPRDRRVRLSAHTAIQFYDVQDRLGYDRPSKAVDWLIKKAKNAIDKLTELPPTWNPIDSEAAAGGGSSEMTIMGQQSEFPSGYGLQPNQQQLRETPGADSSFQRNHQLGTQSIPDPMKSFFPMTSPMNFHTTQDLCLSLHSSTDQNPTLNQGSGPATFGSILLEPPWDGGGENREGYMFNPHQFVCQSSMGSEREHLQSSCSSPPVHAWINHHPVRQSSSISGGQFASQSLLQFQIQQQIHSSKEPSSASPSSHQ</sequence>
<evidence type="ECO:0000313" key="2">
    <source>
        <dbReference type="Proteomes" id="UP000828048"/>
    </source>
</evidence>
<name>A0ACB7Z0Q9_9ERIC</name>
<evidence type="ECO:0000313" key="1">
    <source>
        <dbReference type="EMBL" id="KAH7859370.1"/>
    </source>
</evidence>
<proteinExistence type="predicted"/>
<gene>
    <name evidence="1" type="ORF">Vadar_000186</name>
</gene>
<dbReference type="Proteomes" id="UP000828048">
    <property type="component" value="Chromosome 4"/>
</dbReference>
<dbReference type="EMBL" id="CM037154">
    <property type="protein sequence ID" value="KAH7859370.1"/>
    <property type="molecule type" value="Genomic_DNA"/>
</dbReference>
<organism evidence="1 2">
    <name type="scientific">Vaccinium darrowii</name>
    <dbReference type="NCBI Taxonomy" id="229202"/>
    <lineage>
        <taxon>Eukaryota</taxon>
        <taxon>Viridiplantae</taxon>
        <taxon>Streptophyta</taxon>
        <taxon>Embryophyta</taxon>
        <taxon>Tracheophyta</taxon>
        <taxon>Spermatophyta</taxon>
        <taxon>Magnoliopsida</taxon>
        <taxon>eudicotyledons</taxon>
        <taxon>Gunneridae</taxon>
        <taxon>Pentapetalae</taxon>
        <taxon>asterids</taxon>
        <taxon>Ericales</taxon>
        <taxon>Ericaceae</taxon>
        <taxon>Vaccinioideae</taxon>
        <taxon>Vaccinieae</taxon>
        <taxon>Vaccinium</taxon>
    </lineage>
</organism>
<protein>
    <submittedName>
        <fullName evidence="1">Uncharacterized protein</fullName>
    </submittedName>
</protein>
<reference evidence="1 2" key="1">
    <citation type="journal article" date="2021" name="Hortic Res">
        <title>High-quality reference genome and annotation aids understanding of berry development for evergreen blueberry (Vaccinium darrowii).</title>
        <authorList>
            <person name="Yu J."/>
            <person name="Hulse-Kemp A.M."/>
            <person name="Babiker E."/>
            <person name="Staton M."/>
        </authorList>
    </citation>
    <scope>NUCLEOTIDE SEQUENCE [LARGE SCALE GENOMIC DNA]</scope>
    <source>
        <strain evidence="2">cv. NJ 8807/NJ 8810</strain>
        <tissue evidence="1">Young leaf</tissue>
    </source>
</reference>
<keyword evidence="2" id="KW-1185">Reference proteome</keyword>
<comment type="caution">
    <text evidence="1">The sequence shown here is derived from an EMBL/GenBank/DDBJ whole genome shotgun (WGS) entry which is preliminary data.</text>
</comment>